<keyword evidence="5" id="KW-1185">Reference proteome</keyword>
<accession>H3GFI1</accession>
<feature type="chain" id="PRO_5003586326" description="Protein kinase domain-containing protein" evidence="2">
    <location>
        <begin position="26"/>
        <end position="607"/>
    </location>
</feature>
<dbReference type="GO" id="GO:0004672">
    <property type="term" value="F:protein kinase activity"/>
    <property type="evidence" value="ECO:0007669"/>
    <property type="project" value="InterPro"/>
</dbReference>
<sequence length="607" mass="67049">MERRRVRRAPLSLLLLAVLVHASLAENFADMSISARMAHLISAGIESPKLKLNTTLPVEVQYVLYEKALTWRDLGGTLQRLVLWDKGYVVTSSNTTRELRVRCGMNLDDVVVSRDEFQDLHDCPSTSCTDPVSSESVLHGTICADSQIKQMAKCAVLVSTNEERATSVDVETSLLWAEEGNNTDVPMPTVRRHSFESFAITLQTPTSGGDCPGQPALVIPCTVVDSSANSSEWCRPRKSGVVEGLLQDLVDIHQGHDASDTGTSGMLIAIWVVASALVLVLCVIGFMCFRRFFRRRSHQTPEMDLMEKATLEHCALTPEGIFFVDTSDSNGATGSMSSELSDLEAELEADVRRGYSSTSAPSEVDYSDALGASEVLLLFQNDPVVLALRVPIIDVNGDKMISHGRGKSPTEVLVGTLGSREVVLKRLRAPRRNDTCAVERLAREIRLAATLEHRNINLVAIWEYHRSRDLRRALRSGRKAQHWTWTQQKLQIAMALCGLGACAVRASSVMIEDKPSQTEENCIWSSPEVLSERKFSEKSDIYSFGVVLVALDTGKLLIDISRNHLLDLLTPVCPEFIHKIASDCLQDDPDARPTSRELLHRLETISG</sequence>
<evidence type="ECO:0000259" key="3">
    <source>
        <dbReference type="PROSITE" id="PS50011"/>
    </source>
</evidence>
<dbReference type="STRING" id="164328.H3GFI1"/>
<dbReference type="PROSITE" id="PS50011">
    <property type="entry name" value="PROTEIN_KINASE_DOM"/>
    <property type="match status" value="1"/>
</dbReference>
<protein>
    <recommendedName>
        <fullName evidence="3">Protein kinase domain-containing protein</fullName>
    </recommendedName>
</protein>
<keyword evidence="2" id="KW-0732">Signal</keyword>
<dbReference type="InterPro" id="IPR000719">
    <property type="entry name" value="Prot_kinase_dom"/>
</dbReference>
<feature type="signal peptide" evidence="2">
    <location>
        <begin position="1"/>
        <end position="25"/>
    </location>
</feature>
<keyword evidence="1" id="KW-0472">Membrane</keyword>
<dbReference type="OMA" id="PVCPEFI"/>
<dbReference type="Gene3D" id="1.10.510.10">
    <property type="entry name" value="Transferase(Phosphotransferase) domain 1"/>
    <property type="match status" value="1"/>
</dbReference>
<reference evidence="4" key="2">
    <citation type="submission" date="2015-06" db="UniProtKB">
        <authorList>
            <consortium name="EnsemblProtists"/>
        </authorList>
    </citation>
    <scope>IDENTIFICATION</scope>
    <source>
        <strain evidence="4">Pr102</strain>
    </source>
</reference>
<proteinExistence type="predicted"/>
<dbReference type="InterPro" id="IPR051681">
    <property type="entry name" value="Ser/Thr_Kinases-Pseudokinases"/>
</dbReference>
<reference evidence="5" key="1">
    <citation type="journal article" date="2006" name="Science">
        <title>Phytophthora genome sequences uncover evolutionary origins and mechanisms of pathogenesis.</title>
        <authorList>
            <person name="Tyler B.M."/>
            <person name="Tripathy S."/>
            <person name="Zhang X."/>
            <person name="Dehal P."/>
            <person name="Jiang R.H."/>
            <person name="Aerts A."/>
            <person name="Arredondo F.D."/>
            <person name="Baxter L."/>
            <person name="Bensasson D."/>
            <person name="Beynon J.L."/>
            <person name="Chapman J."/>
            <person name="Damasceno C.M."/>
            <person name="Dorrance A.E."/>
            <person name="Dou D."/>
            <person name="Dickerman A.W."/>
            <person name="Dubchak I.L."/>
            <person name="Garbelotto M."/>
            <person name="Gijzen M."/>
            <person name="Gordon S.G."/>
            <person name="Govers F."/>
            <person name="Grunwald N.J."/>
            <person name="Huang W."/>
            <person name="Ivors K.L."/>
            <person name="Jones R.W."/>
            <person name="Kamoun S."/>
            <person name="Krampis K."/>
            <person name="Lamour K.H."/>
            <person name="Lee M.K."/>
            <person name="McDonald W.H."/>
            <person name="Medina M."/>
            <person name="Meijer H.J."/>
            <person name="Nordberg E.K."/>
            <person name="Maclean D.J."/>
            <person name="Ospina-Giraldo M.D."/>
            <person name="Morris P.F."/>
            <person name="Phuntumart V."/>
            <person name="Putnam N.H."/>
            <person name="Rash S."/>
            <person name="Rose J.K."/>
            <person name="Sakihama Y."/>
            <person name="Salamov A.A."/>
            <person name="Savidor A."/>
            <person name="Scheuring C.F."/>
            <person name="Smith B.M."/>
            <person name="Sobral B.W."/>
            <person name="Terry A."/>
            <person name="Torto-Alalibo T.A."/>
            <person name="Win J."/>
            <person name="Xu Z."/>
            <person name="Zhang H."/>
            <person name="Grigoriev I.V."/>
            <person name="Rokhsar D.S."/>
            <person name="Boore J.L."/>
        </authorList>
    </citation>
    <scope>NUCLEOTIDE SEQUENCE [LARGE SCALE GENOMIC DNA]</scope>
    <source>
        <strain evidence="5">Pr102</strain>
    </source>
</reference>
<dbReference type="SUPFAM" id="SSF56112">
    <property type="entry name" value="Protein kinase-like (PK-like)"/>
    <property type="match status" value="1"/>
</dbReference>
<dbReference type="GO" id="GO:0005524">
    <property type="term" value="F:ATP binding"/>
    <property type="evidence" value="ECO:0007669"/>
    <property type="project" value="InterPro"/>
</dbReference>
<keyword evidence="1" id="KW-1133">Transmembrane helix</keyword>
<dbReference type="InterPro" id="IPR011009">
    <property type="entry name" value="Kinase-like_dom_sf"/>
</dbReference>
<feature type="transmembrane region" description="Helical" evidence="1">
    <location>
        <begin position="266"/>
        <end position="289"/>
    </location>
</feature>
<feature type="domain" description="Protein kinase" evidence="3">
    <location>
        <begin position="278"/>
        <end position="605"/>
    </location>
</feature>
<dbReference type="EnsemblProtists" id="Phyra74469">
    <property type="protein sequence ID" value="Phyra74469"/>
    <property type="gene ID" value="Phyra74469"/>
</dbReference>
<dbReference type="Pfam" id="PF07714">
    <property type="entry name" value="PK_Tyr_Ser-Thr"/>
    <property type="match status" value="1"/>
</dbReference>
<dbReference type="InParanoid" id="H3GFI1"/>
<dbReference type="VEuPathDB" id="FungiDB:KRP22_330"/>
<dbReference type="VEuPathDB" id="FungiDB:KRP23_7677"/>
<dbReference type="EMBL" id="DS566005">
    <property type="status" value="NOT_ANNOTATED_CDS"/>
    <property type="molecule type" value="Genomic_DNA"/>
</dbReference>
<dbReference type="Proteomes" id="UP000005238">
    <property type="component" value="Unassembled WGS sequence"/>
</dbReference>
<evidence type="ECO:0000256" key="1">
    <source>
        <dbReference type="SAM" id="Phobius"/>
    </source>
</evidence>
<dbReference type="PANTHER" id="PTHR44329:SF214">
    <property type="entry name" value="PROTEIN KINASE DOMAIN-CONTAINING PROTEIN"/>
    <property type="match status" value="1"/>
</dbReference>
<dbReference type="InterPro" id="IPR001245">
    <property type="entry name" value="Ser-Thr/Tyr_kinase_cat_dom"/>
</dbReference>
<dbReference type="eggNOG" id="KOG0192">
    <property type="taxonomic scope" value="Eukaryota"/>
</dbReference>
<dbReference type="AlphaFoldDB" id="H3GFI1"/>
<evidence type="ECO:0000256" key="2">
    <source>
        <dbReference type="SAM" id="SignalP"/>
    </source>
</evidence>
<dbReference type="PANTHER" id="PTHR44329">
    <property type="entry name" value="SERINE/THREONINE-PROTEIN KINASE TNNI3K-RELATED"/>
    <property type="match status" value="1"/>
</dbReference>
<dbReference type="HOGENOM" id="CLU_000288_63_45_1"/>
<evidence type="ECO:0000313" key="4">
    <source>
        <dbReference type="EnsemblProtists" id="Phyra74469"/>
    </source>
</evidence>
<evidence type="ECO:0000313" key="5">
    <source>
        <dbReference type="Proteomes" id="UP000005238"/>
    </source>
</evidence>
<keyword evidence="1" id="KW-0812">Transmembrane</keyword>
<organism evidence="4 5">
    <name type="scientific">Phytophthora ramorum</name>
    <name type="common">Sudden oak death agent</name>
    <dbReference type="NCBI Taxonomy" id="164328"/>
    <lineage>
        <taxon>Eukaryota</taxon>
        <taxon>Sar</taxon>
        <taxon>Stramenopiles</taxon>
        <taxon>Oomycota</taxon>
        <taxon>Peronosporomycetes</taxon>
        <taxon>Peronosporales</taxon>
        <taxon>Peronosporaceae</taxon>
        <taxon>Phytophthora</taxon>
    </lineage>
</organism>
<name>H3GFI1_PHYRM</name>